<name>A9DLX8_9FLAO</name>
<dbReference type="OrthoDB" id="1439855at2"/>
<organism evidence="1 2">
    <name type="scientific">Kordia algicida OT-1</name>
    <dbReference type="NCBI Taxonomy" id="391587"/>
    <lineage>
        <taxon>Bacteria</taxon>
        <taxon>Pseudomonadati</taxon>
        <taxon>Bacteroidota</taxon>
        <taxon>Flavobacteriia</taxon>
        <taxon>Flavobacteriales</taxon>
        <taxon>Flavobacteriaceae</taxon>
        <taxon>Kordia</taxon>
    </lineage>
</organism>
<dbReference type="STRING" id="391587.KAOT1_20572"/>
<dbReference type="RefSeq" id="WP_007096643.1">
    <property type="nucleotide sequence ID" value="NZ_CP142125.1"/>
</dbReference>
<sequence>MYEYDTFCRLVERREFDKSRLEFWNTEYAQYKKPITYFLTNISYDEKGRINEKYDYFSDPCESMDDHYLFKNFYKSNDLLEKTEIFFRGRRVSTTRYSYTFY</sequence>
<dbReference type="Proteomes" id="UP000002945">
    <property type="component" value="Unassembled WGS sequence"/>
</dbReference>
<reference evidence="1 2" key="1">
    <citation type="journal article" date="2011" name="J. Bacteriol.">
        <title>Genome sequence of the algicidal bacterium Kordia algicida OT-1.</title>
        <authorList>
            <person name="Lee H.S."/>
            <person name="Kang S.G."/>
            <person name="Kwon K.K."/>
            <person name="Lee J.H."/>
            <person name="Kim S.J."/>
        </authorList>
    </citation>
    <scope>NUCLEOTIDE SEQUENCE [LARGE SCALE GENOMIC DNA]</scope>
    <source>
        <strain evidence="1 2">OT-1</strain>
    </source>
</reference>
<accession>A9DLX8</accession>
<proteinExistence type="predicted"/>
<dbReference type="EMBL" id="ABIB01000002">
    <property type="protein sequence ID" value="EDP97595.1"/>
    <property type="molecule type" value="Genomic_DNA"/>
</dbReference>
<gene>
    <name evidence="1" type="ORF">KAOT1_20572</name>
</gene>
<comment type="caution">
    <text evidence="1">The sequence shown here is derived from an EMBL/GenBank/DDBJ whole genome shotgun (WGS) entry which is preliminary data.</text>
</comment>
<evidence type="ECO:0000313" key="2">
    <source>
        <dbReference type="Proteomes" id="UP000002945"/>
    </source>
</evidence>
<keyword evidence="2" id="KW-1185">Reference proteome</keyword>
<dbReference type="HOGENOM" id="CLU_2273641_0_0_10"/>
<evidence type="ECO:0000313" key="1">
    <source>
        <dbReference type="EMBL" id="EDP97595.1"/>
    </source>
</evidence>
<protein>
    <submittedName>
        <fullName evidence="1">Uncharacterized protein</fullName>
    </submittedName>
</protein>
<dbReference type="AlphaFoldDB" id="A9DLX8"/>